<protein>
    <recommendedName>
        <fullName evidence="7">NB-ARC domain-containing protein</fullName>
    </recommendedName>
</protein>
<dbReference type="InterPro" id="IPR027417">
    <property type="entry name" value="P-loop_NTPase"/>
</dbReference>
<dbReference type="Gene3D" id="3.40.50.10140">
    <property type="entry name" value="Toll/interleukin-1 receptor homology (TIR) domain"/>
    <property type="match status" value="1"/>
</dbReference>
<sequence length="757" mass="86130">MKDGRGPYADKIAAHKKKENPDTIQKWVDALEEVTSVKGRQLTGYTGQGEFVKMMVSKVLKRLRKAKLNLSDKLVGIEDRLPELRRMLDTDSDSSDVRMIVISGIPGIGKTTLAKSLYNDICHLFDRHSFLGDIGDTTDKKALVALQNQLVSDIVQRDSAKLKSVEEGISFLKLRLSTWKVLILLDDVHEKSQLEALVGSLDWFGSGSRIIITTKRVLNLCEMAETDDVETYKVPEMEDSDALKLFCRYAFAKDCPEHDYVDLSERIVSATGKLPLAVELVGSHLSLLRDKRGAWESLLEKLQNVTDDKVENKLRITYEQLNSFQRHIFLDIACFLFGEDKRIASYMWDELQLYPSFEVEMLCLMSMVKIGDDNRMWIHDQLRKLGRKIVQEDCMKKGNNSRLWATEARKIFKQDESQMKVEALWLEMDNTEQKDKDGRSQTYLTGDQFKRVPNLRLLILDHFDIKKDFRNLLSKLLWLRWHGCPRAFNVINLNLEVLVVLDLSWSKVTEDSNIPSLPGSISSLSHLQNLDLYGCDNLHEVPLLPTSLATLHLTYDSSKLKSLDISNLTNLKELYLANNMEEEASPSTDGYLMVEPISLLGIGKVTKVETLKLCLPGFTKLPEMDALKQLRKLDLQCPDLQHLPRLPKSLKKLTLRDCKSLKTLPELKYLKSLSGLELLLCSVMEIEGLQNLSSLVALLISQCELVKLDGLECLTSLRTLTISYCDSLQGLPDLSNLKKLRTCHIQHCKNITQKDSL</sequence>
<feature type="domain" description="NB-ARC" evidence="3">
    <location>
        <begin position="91"/>
        <end position="254"/>
    </location>
</feature>
<evidence type="ECO:0008006" key="7">
    <source>
        <dbReference type="Google" id="ProtNLM"/>
    </source>
</evidence>
<dbReference type="Gene3D" id="3.40.50.300">
    <property type="entry name" value="P-loop containing nucleotide triphosphate hydrolases"/>
    <property type="match status" value="1"/>
</dbReference>
<keyword evidence="2" id="KW-0677">Repeat</keyword>
<dbReference type="Proteomes" id="UP001634007">
    <property type="component" value="Unassembled WGS sequence"/>
</dbReference>
<dbReference type="InterPro" id="IPR044974">
    <property type="entry name" value="Disease_R_plants"/>
</dbReference>
<dbReference type="Gene3D" id="3.80.10.10">
    <property type="entry name" value="Ribonuclease Inhibitor"/>
    <property type="match status" value="2"/>
</dbReference>
<dbReference type="InterPro" id="IPR002182">
    <property type="entry name" value="NB-ARC"/>
</dbReference>
<evidence type="ECO:0000256" key="1">
    <source>
        <dbReference type="ARBA" id="ARBA00022614"/>
    </source>
</evidence>
<dbReference type="InterPro" id="IPR032675">
    <property type="entry name" value="LRR_dom_sf"/>
</dbReference>
<keyword evidence="6" id="KW-1185">Reference proteome</keyword>
<feature type="domain" description="Disease resistance protein Roq1-like winged-helix" evidence="4">
    <location>
        <begin position="325"/>
        <end position="392"/>
    </location>
</feature>
<comment type="caution">
    <text evidence="5">The sequence shown here is derived from an EMBL/GenBank/DDBJ whole genome shotgun (WGS) entry which is preliminary data.</text>
</comment>
<keyword evidence="1" id="KW-0433">Leucine-rich repeat</keyword>
<dbReference type="AlphaFoldDB" id="A0ABD3LBV4"/>
<evidence type="ECO:0000259" key="4">
    <source>
        <dbReference type="Pfam" id="PF23282"/>
    </source>
</evidence>
<proteinExistence type="predicted"/>
<dbReference type="SUPFAM" id="SSF52540">
    <property type="entry name" value="P-loop containing nucleoside triphosphate hydrolases"/>
    <property type="match status" value="1"/>
</dbReference>
<dbReference type="Pfam" id="PF00931">
    <property type="entry name" value="NB-ARC"/>
    <property type="match status" value="1"/>
</dbReference>
<dbReference type="InterPro" id="IPR042197">
    <property type="entry name" value="Apaf_helical"/>
</dbReference>
<name>A0ABD3LBV4_EUCGL</name>
<dbReference type="InterPro" id="IPR035897">
    <property type="entry name" value="Toll_tir_struct_dom_sf"/>
</dbReference>
<dbReference type="SUPFAM" id="SSF52058">
    <property type="entry name" value="L domain-like"/>
    <property type="match status" value="1"/>
</dbReference>
<evidence type="ECO:0000259" key="3">
    <source>
        <dbReference type="Pfam" id="PF00931"/>
    </source>
</evidence>
<dbReference type="Pfam" id="PF23282">
    <property type="entry name" value="WHD_ROQ1"/>
    <property type="match status" value="1"/>
</dbReference>
<dbReference type="EMBL" id="JBJKBG010000003">
    <property type="protein sequence ID" value="KAL3745710.1"/>
    <property type="molecule type" value="Genomic_DNA"/>
</dbReference>
<dbReference type="InterPro" id="IPR058192">
    <property type="entry name" value="WHD_ROQ1-like"/>
</dbReference>
<dbReference type="PANTHER" id="PTHR11017:SF570">
    <property type="entry name" value="DISEASE RESISTANCE PROTEIN (TIR-NBS CLASS)-RELATED"/>
    <property type="match status" value="1"/>
</dbReference>
<evidence type="ECO:0000313" key="6">
    <source>
        <dbReference type="Proteomes" id="UP001634007"/>
    </source>
</evidence>
<reference evidence="5 6" key="1">
    <citation type="submission" date="2024-11" db="EMBL/GenBank/DDBJ databases">
        <title>Chromosome-level genome assembly of Eucalyptus globulus Labill. provides insights into its genome evolution.</title>
        <authorList>
            <person name="Li X."/>
        </authorList>
    </citation>
    <scope>NUCLEOTIDE SEQUENCE [LARGE SCALE GENOMIC DNA]</scope>
    <source>
        <strain evidence="5">CL2024</strain>
        <tissue evidence="5">Fresh tender leaves</tissue>
    </source>
</reference>
<dbReference type="PRINTS" id="PR00364">
    <property type="entry name" value="DISEASERSIST"/>
</dbReference>
<dbReference type="PANTHER" id="PTHR11017">
    <property type="entry name" value="LEUCINE-RICH REPEAT-CONTAINING PROTEIN"/>
    <property type="match status" value="1"/>
</dbReference>
<dbReference type="Gene3D" id="1.10.8.430">
    <property type="entry name" value="Helical domain of apoptotic protease-activating factors"/>
    <property type="match status" value="1"/>
</dbReference>
<accession>A0ABD3LBV4</accession>
<evidence type="ECO:0000256" key="2">
    <source>
        <dbReference type="ARBA" id="ARBA00022737"/>
    </source>
</evidence>
<gene>
    <name evidence="5" type="ORF">ACJRO7_014776</name>
</gene>
<evidence type="ECO:0000313" key="5">
    <source>
        <dbReference type="EMBL" id="KAL3745710.1"/>
    </source>
</evidence>
<organism evidence="5 6">
    <name type="scientific">Eucalyptus globulus</name>
    <name type="common">Tasmanian blue gum</name>
    <dbReference type="NCBI Taxonomy" id="34317"/>
    <lineage>
        <taxon>Eukaryota</taxon>
        <taxon>Viridiplantae</taxon>
        <taxon>Streptophyta</taxon>
        <taxon>Embryophyta</taxon>
        <taxon>Tracheophyta</taxon>
        <taxon>Spermatophyta</taxon>
        <taxon>Magnoliopsida</taxon>
        <taxon>eudicotyledons</taxon>
        <taxon>Gunneridae</taxon>
        <taxon>Pentapetalae</taxon>
        <taxon>rosids</taxon>
        <taxon>malvids</taxon>
        <taxon>Myrtales</taxon>
        <taxon>Myrtaceae</taxon>
        <taxon>Myrtoideae</taxon>
        <taxon>Eucalypteae</taxon>
        <taxon>Eucalyptus</taxon>
    </lineage>
</organism>